<dbReference type="AlphaFoldDB" id="A0A4Y8ZN10"/>
<evidence type="ECO:0000313" key="2">
    <source>
        <dbReference type="Proteomes" id="UP000298213"/>
    </source>
</evidence>
<accession>A0A4Y8ZN10</accession>
<keyword evidence="2" id="KW-1185">Reference proteome</keyword>
<proteinExistence type="predicted"/>
<evidence type="ECO:0000313" key="1">
    <source>
        <dbReference type="EMBL" id="TFI56545.1"/>
    </source>
</evidence>
<dbReference type="Proteomes" id="UP000298213">
    <property type="component" value="Unassembled WGS sequence"/>
</dbReference>
<dbReference type="EMBL" id="SPDV01000069">
    <property type="protein sequence ID" value="TFI56545.1"/>
    <property type="molecule type" value="Genomic_DNA"/>
</dbReference>
<gene>
    <name evidence="1" type="ORF">E2493_19595</name>
</gene>
<organism evidence="1 2">
    <name type="scientific">Sphingomonas parva</name>
    <dbReference type="NCBI Taxonomy" id="2555898"/>
    <lineage>
        <taxon>Bacteria</taxon>
        <taxon>Pseudomonadati</taxon>
        <taxon>Pseudomonadota</taxon>
        <taxon>Alphaproteobacteria</taxon>
        <taxon>Sphingomonadales</taxon>
        <taxon>Sphingomonadaceae</taxon>
        <taxon>Sphingomonas</taxon>
    </lineage>
</organism>
<comment type="caution">
    <text evidence="1">The sequence shown here is derived from an EMBL/GenBank/DDBJ whole genome shotgun (WGS) entry which is preliminary data.</text>
</comment>
<name>A0A4Y8ZN10_9SPHN</name>
<reference evidence="1 2" key="1">
    <citation type="submission" date="2019-03" db="EMBL/GenBank/DDBJ databases">
        <title>Genome sequence of Sphingomonas sp. 17J27-24.</title>
        <authorList>
            <person name="Kim M."/>
            <person name="Maeng S."/>
            <person name="Sathiyaraj S."/>
        </authorList>
    </citation>
    <scope>NUCLEOTIDE SEQUENCE [LARGE SCALE GENOMIC DNA]</scope>
    <source>
        <strain evidence="1 2">17J27-24</strain>
    </source>
</reference>
<protein>
    <submittedName>
        <fullName evidence="1">Uncharacterized protein</fullName>
    </submittedName>
</protein>
<sequence length="59" mass="6670">MRRSSSSFAPARRRKSRLPMILLTLVVLLIGFLVWLSTVDTEVPTQKVEQDVTNEALAK</sequence>